<protein>
    <submittedName>
        <fullName evidence="1">Uncharacterized protein</fullName>
    </submittedName>
</protein>
<gene>
    <name evidence="1" type="ORF">NYO98_19405</name>
</gene>
<reference evidence="1" key="1">
    <citation type="submission" date="2022-08" db="EMBL/GenBank/DDBJ databases">
        <title>Genome sequencing of Nocardioides sp. STR2.</title>
        <authorList>
            <person name="So Y."/>
        </authorList>
    </citation>
    <scope>NUCLEOTIDE SEQUENCE</scope>
    <source>
        <strain evidence="1">STR2</strain>
    </source>
</reference>
<sequence>MTKEPGRYAVIDGVEVRVAAAAQDYVLVDGPDGRVRHEIDDLDDLLSVKVHARWKGADIAIGGVTGGGARFYTWDQDLAEREGLVGDVRDGWGGIAPLSELTDVTESVSSIHPRRRET</sequence>
<evidence type="ECO:0000313" key="1">
    <source>
        <dbReference type="EMBL" id="MCY4728457.1"/>
    </source>
</evidence>
<accession>A0ABT4CKN7</accession>
<dbReference type="EMBL" id="JAPPUX010000005">
    <property type="protein sequence ID" value="MCY4728457.1"/>
    <property type="molecule type" value="Genomic_DNA"/>
</dbReference>
<name>A0ABT4CKN7_9ACTN</name>
<dbReference type="RefSeq" id="WP_268113458.1">
    <property type="nucleotide sequence ID" value="NZ_JAPPUX010000005.1"/>
</dbReference>
<dbReference type="Proteomes" id="UP001074726">
    <property type="component" value="Unassembled WGS sequence"/>
</dbReference>
<keyword evidence="2" id="KW-1185">Reference proteome</keyword>
<organism evidence="1 2">
    <name type="scientific">Nocardioides pini</name>
    <dbReference type="NCBI Taxonomy" id="2975053"/>
    <lineage>
        <taxon>Bacteria</taxon>
        <taxon>Bacillati</taxon>
        <taxon>Actinomycetota</taxon>
        <taxon>Actinomycetes</taxon>
        <taxon>Propionibacteriales</taxon>
        <taxon>Nocardioidaceae</taxon>
        <taxon>Nocardioides</taxon>
    </lineage>
</organism>
<comment type="caution">
    <text evidence="1">The sequence shown here is derived from an EMBL/GenBank/DDBJ whole genome shotgun (WGS) entry which is preliminary data.</text>
</comment>
<evidence type="ECO:0000313" key="2">
    <source>
        <dbReference type="Proteomes" id="UP001074726"/>
    </source>
</evidence>
<proteinExistence type="predicted"/>